<evidence type="ECO:0000256" key="2">
    <source>
        <dbReference type="ARBA" id="ARBA00023012"/>
    </source>
</evidence>
<feature type="domain" description="Response regulatory" evidence="8">
    <location>
        <begin position="63"/>
        <end position="177"/>
    </location>
</feature>
<dbReference type="Pfam" id="PF00486">
    <property type="entry name" value="Trans_reg_C"/>
    <property type="match status" value="1"/>
</dbReference>
<dbReference type="PROSITE" id="PS50110">
    <property type="entry name" value="RESPONSE_REGULATORY"/>
    <property type="match status" value="1"/>
</dbReference>
<dbReference type="EMBL" id="DPIY01000006">
    <property type="protein sequence ID" value="HCT56843.1"/>
    <property type="molecule type" value="Genomic_DNA"/>
</dbReference>
<dbReference type="InterPro" id="IPR016032">
    <property type="entry name" value="Sig_transdc_resp-reg_C-effctor"/>
</dbReference>
<proteinExistence type="predicted"/>
<dbReference type="GO" id="GO:0005829">
    <property type="term" value="C:cytosol"/>
    <property type="evidence" value="ECO:0007669"/>
    <property type="project" value="TreeGrafter"/>
</dbReference>
<keyword evidence="2" id="KW-0902">Two-component regulatory system</keyword>
<keyword evidence="4 7" id="KW-0238">DNA-binding</keyword>
<dbReference type="AlphaFoldDB" id="A0A3D4V6S5"/>
<evidence type="ECO:0000256" key="6">
    <source>
        <dbReference type="PROSITE-ProRule" id="PRU00169"/>
    </source>
</evidence>
<name>A0A3D4V6S5_9BACT</name>
<dbReference type="GO" id="GO:0000156">
    <property type="term" value="F:phosphorelay response regulator activity"/>
    <property type="evidence" value="ECO:0007669"/>
    <property type="project" value="TreeGrafter"/>
</dbReference>
<dbReference type="Gene3D" id="3.40.50.2300">
    <property type="match status" value="1"/>
</dbReference>
<feature type="modified residue" description="4-aspartylphosphate" evidence="6">
    <location>
        <position position="112"/>
    </location>
</feature>
<dbReference type="InterPro" id="IPR039420">
    <property type="entry name" value="WalR-like"/>
</dbReference>
<dbReference type="InterPro" id="IPR036388">
    <property type="entry name" value="WH-like_DNA-bd_sf"/>
</dbReference>
<keyword evidence="1 6" id="KW-0597">Phosphoprotein</keyword>
<dbReference type="Pfam" id="PF00072">
    <property type="entry name" value="Response_reg"/>
    <property type="match status" value="1"/>
</dbReference>
<dbReference type="InterPro" id="IPR001789">
    <property type="entry name" value="Sig_transdc_resp-reg_receiver"/>
</dbReference>
<feature type="DNA-binding region" description="OmpR/PhoB-type" evidence="7">
    <location>
        <begin position="183"/>
        <end position="281"/>
    </location>
</feature>
<dbReference type="PANTHER" id="PTHR48111">
    <property type="entry name" value="REGULATOR OF RPOS"/>
    <property type="match status" value="1"/>
</dbReference>
<dbReference type="Proteomes" id="UP000264071">
    <property type="component" value="Unassembled WGS sequence"/>
</dbReference>
<evidence type="ECO:0000256" key="1">
    <source>
        <dbReference type="ARBA" id="ARBA00022553"/>
    </source>
</evidence>
<dbReference type="SUPFAM" id="SSF46894">
    <property type="entry name" value="C-terminal effector domain of the bipartite response regulators"/>
    <property type="match status" value="1"/>
</dbReference>
<dbReference type="InterPro" id="IPR001867">
    <property type="entry name" value="OmpR/PhoB-type_DNA-bd"/>
</dbReference>
<evidence type="ECO:0000256" key="4">
    <source>
        <dbReference type="ARBA" id="ARBA00023125"/>
    </source>
</evidence>
<dbReference type="GO" id="GO:0000976">
    <property type="term" value="F:transcription cis-regulatory region binding"/>
    <property type="evidence" value="ECO:0007669"/>
    <property type="project" value="TreeGrafter"/>
</dbReference>
<evidence type="ECO:0000256" key="7">
    <source>
        <dbReference type="PROSITE-ProRule" id="PRU01091"/>
    </source>
</evidence>
<dbReference type="InterPro" id="IPR011006">
    <property type="entry name" value="CheY-like_superfamily"/>
</dbReference>
<dbReference type="CDD" id="cd00156">
    <property type="entry name" value="REC"/>
    <property type="match status" value="1"/>
</dbReference>
<evidence type="ECO:0000259" key="8">
    <source>
        <dbReference type="PROSITE" id="PS50110"/>
    </source>
</evidence>
<evidence type="ECO:0000259" key="9">
    <source>
        <dbReference type="PROSITE" id="PS51755"/>
    </source>
</evidence>
<gene>
    <name evidence="10" type="ORF">DGD08_06475</name>
</gene>
<evidence type="ECO:0000313" key="11">
    <source>
        <dbReference type="Proteomes" id="UP000264071"/>
    </source>
</evidence>
<dbReference type="SMART" id="SM00862">
    <property type="entry name" value="Trans_reg_C"/>
    <property type="match status" value="1"/>
</dbReference>
<evidence type="ECO:0000256" key="5">
    <source>
        <dbReference type="ARBA" id="ARBA00023163"/>
    </source>
</evidence>
<dbReference type="PROSITE" id="PS51755">
    <property type="entry name" value="OMPR_PHOB"/>
    <property type="match status" value="1"/>
</dbReference>
<evidence type="ECO:0000256" key="3">
    <source>
        <dbReference type="ARBA" id="ARBA00023015"/>
    </source>
</evidence>
<evidence type="ECO:0000313" key="10">
    <source>
        <dbReference type="EMBL" id="HCT56843.1"/>
    </source>
</evidence>
<sequence length="282" mass="30468">MAIVSIITGNMAISSVYWIHGTAILARAKTSPLLGRGSQVFNAALSQSNRMSIRRGLSMELMEALVVDDDPAVVAWIARLLREDGWHVHVAASVREALLMIHRTPIQVAIVDFELPDGLGTEAVQSLRKTVPDAAILMLSGYSDDDAVVNGLMAGADDFMHKPVSASVLRARIAAVLRRHTMPDRLTVGDLRLDRQSRKLAGTNGEVQLTAKEFQLLATLMGRPGEVVARATLLADVWGYDFDPGTSVLDVALSRIRQKVSSVSAQSTIVSVRNVGVQITSH</sequence>
<accession>A0A3D4V6S5</accession>
<dbReference type="PANTHER" id="PTHR48111:SF1">
    <property type="entry name" value="TWO-COMPONENT RESPONSE REGULATOR ORR33"/>
    <property type="match status" value="1"/>
</dbReference>
<dbReference type="GO" id="GO:0006355">
    <property type="term" value="P:regulation of DNA-templated transcription"/>
    <property type="evidence" value="ECO:0007669"/>
    <property type="project" value="InterPro"/>
</dbReference>
<feature type="domain" description="OmpR/PhoB-type" evidence="9">
    <location>
        <begin position="183"/>
        <end position="281"/>
    </location>
</feature>
<keyword evidence="5" id="KW-0804">Transcription</keyword>
<keyword evidence="3" id="KW-0805">Transcription regulation</keyword>
<dbReference type="GO" id="GO:0032993">
    <property type="term" value="C:protein-DNA complex"/>
    <property type="evidence" value="ECO:0007669"/>
    <property type="project" value="TreeGrafter"/>
</dbReference>
<protein>
    <submittedName>
        <fullName evidence="10">DNA-binding response regulator</fullName>
    </submittedName>
</protein>
<dbReference type="Gene3D" id="1.10.10.10">
    <property type="entry name" value="Winged helix-like DNA-binding domain superfamily/Winged helix DNA-binding domain"/>
    <property type="match status" value="1"/>
</dbReference>
<dbReference type="SUPFAM" id="SSF52172">
    <property type="entry name" value="CheY-like"/>
    <property type="match status" value="1"/>
</dbReference>
<reference evidence="10 11" key="1">
    <citation type="journal article" date="2018" name="Nat. Biotechnol.">
        <title>A standardized bacterial taxonomy based on genome phylogeny substantially revises the tree of life.</title>
        <authorList>
            <person name="Parks D.H."/>
            <person name="Chuvochina M."/>
            <person name="Waite D.W."/>
            <person name="Rinke C."/>
            <person name="Skarshewski A."/>
            <person name="Chaumeil P.A."/>
            <person name="Hugenholtz P."/>
        </authorList>
    </citation>
    <scope>NUCLEOTIDE SEQUENCE [LARGE SCALE GENOMIC DNA]</scope>
    <source>
        <strain evidence="10">UBA8844</strain>
    </source>
</reference>
<organism evidence="10 11">
    <name type="scientific">Gemmatimonas aurantiaca</name>
    <dbReference type="NCBI Taxonomy" id="173480"/>
    <lineage>
        <taxon>Bacteria</taxon>
        <taxon>Pseudomonadati</taxon>
        <taxon>Gemmatimonadota</taxon>
        <taxon>Gemmatimonadia</taxon>
        <taxon>Gemmatimonadales</taxon>
        <taxon>Gemmatimonadaceae</taxon>
        <taxon>Gemmatimonas</taxon>
    </lineage>
</organism>
<dbReference type="CDD" id="cd00383">
    <property type="entry name" value="trans_reg_C"/>
    <property type="match status" value="1"/>
</dbReference>
<dbReference type="SMART" id="SM00448">
    <property type="entry name" value="REC"/>
    <property type="match status" value="1"/>
</dbReference>
<comment type="caution">
    <text evidence="10">The sequence shown here is derived from an EMBL/GenBank/DDBJ whole genome shotgun (WGS) entry which is preliminary data.</text>
</comment>